<dbReference type="PANTHER" id="PTHR38030:SF2">
    <property type="entry name" value="PROTOPORPHYRINOGEN IX DEHYDROGENASE [QUINONE]"/>
    <property type="match status" value="1"/>
</dbReference>
<keyword evidence="3" id="KW-1185">Reference proteome</keyword>
<name>A0A1N6PXM7_9SPIO</name>
<proteinExistence type="predicted"/>
<dbReference type="GO" id="GO:0006783">
    <property type="term" value="P:heme biosynthetic process"/>
    <property type="evidence" value="ECO:0007669"/>
    <property type="project" value="TreeGrafter"/>
</dbReference>
<dbReference type="Proteomes" id="UP000186400">
    <property type="component" value="Unassembled WGS sequence"/>
</dbReference>
<dbReference type="STRING" id="159291.SAMN05920897_103181"/>
<dbReference type="InterPro" id="IPR026816">
    <property type="entry name" value="Flavodoxin_dom"/>
</dbReference>
<accession>A0A1N6PXM7</accession>
<dbReference type="OrthoDB" id="2146857at2"/>
<evidence type="ECO:0000259" key="1">
    <source>
        <dbReference type="Pfam" id="PF12724"/>
    </source>
</evidence>
<dbReference type="SUPFAM" id="SSF52218">
    <property type="entry name" value="Flavoproteins"/>
    <property type="match status" value="1"/>
</dbReference>
<dbReference type="Gene3D" id="3.40.50.360">
    <property type="match status" value="1"/>
</dbReference>
<reference evidence="2 3" key="1">
    <citation type="submission" date="2017-01" db="EMBL/GenBank/DDBJ databases">
        <authorList>
            <person name="Mah S.A."/>
            <person name="Swanson W.J."/>
            <person name="Moy G.W."/>
            <person name="Vacquier V.D."/>
        </authorList>
    </citation>
    <scope>NUCLEOTIDE SEQUENCE [LARGE SCALE GENOMIC DNA]</scope>
    <source>
        <strain evidence="2 3">ASpG1</strain>
    </source>
</reference>
<dbReference type="RefSeq" id="WP_076487948.1">
    <property type="nucleotide sequence ID" value="NZ_FTMS01000003.1"/>
</dbReference>
<organism evidence="2 3">
    <name type="scientific">Alkalispirochaeta americana</name>
    <dbReference type="NCBI Taxonomy" id="159291"/>
    <lineage>
        <taxon>Bacteria</taxon>
        <taxon>Pseudomonadati</taxon>
        <taxon>Spirochaetota</taxon>
        <taxon>Spirochaetia</taxon>
        <taxon>Spirochaetales</taxon>
        <taxon>Spirochaetaceae</taxon>
        <taxon>Alkalispirochaeta</taxon>
    </lineage>
</organism>
<evidence type="ECO:0000313" key="3">
    <source>
        <dbReference type="Proteomes" id="UP000186400"/>
    </source>
</evidence>
<dbReference type="GO" id="GO:0010181">
    <property type="term" value="F:FMN binding"/>
    <property type="evidence" value="ECO:0007669"/>
    <property type="project" value="TreeGrafter"/>
</dbReference>
<dbReference type="PANTHER" id="PTHR38030">
    <property type="entry name" value="PROTOPORPHYRINOGEN IX DEHYDROGENASE [MENAQUINONE]"/>
    <property type="match status" value="1"/>
</dbReference>
<sequence>MKTLIVYATRYGATEKASRTLARQLHGDITLVNLVREDAPNPGTYDQVLIGGSIYAGSIQKEVRQFCTAHQEQLLCQTIGLFVCCREEHTAREQLETSLGVDLVAHATSTGSFGYEFDFSSMNIFFRLVIRILAKTKESQFNLREEKIKEFAAHFAPDHS</sequence>
<dbReference type="EMBL" id="FTMS01000003">
    <property type="protein sequence ID" value="SIQ09081.1"/>
    <property type="molecule type" value="Genomic_DNA"/>
</dbReference>
<dbReference type="AlphaFoldDB" id="A0A1N6PXM7"/>
<protein>
    <submittedName>
        <fullName evidence="2">Menaquinone-dependent protoporphyrinogen oxidase</fullName>
    </submittedName>
</protein>
<dbReference type="Pfam" id="PF12724">
    <property type="entry name" value="Flavodoxin_5"/>
    <property type="match status" value="1"/>
</dbReference>
<gene>
    <name evidence="2" type="ORF">SAMN05920897_103181</name>
</gene>
<dbReference type="InterPro" id="IPR029039">
    <property type="entry name" value="Flavoprotein-like_sf"/>
</dbReference>
<dbReference type="InterPro" id="IPR052200">
    <property type="entry name" value="Protoporphyrinogen_IX_DH"/>
</dbReference>
<dbReference type="GO" id="GO:0070819">
    <property type="term" value="F:menaquinone-dependent protoporphyrinogen oxidase activity"/>
    <property type="evidence" value="ECO:0007669"/>
    <property type="project" value="TreeGrafter"/>
</dbReference>
<feature type="domain" description="Flavodoxin" evidence="1">
    <location>
        <begin position="4"/>
        <end position="140"/>
    </location>
</feature>
<evidence type="ECO:0000313" key="2">
    <source>
        <dbReference type="EMBL" id="SIQ09081.1"/>
    </source>
</evidence>